<feature type="transmembrane region" description="Helical" evidence="7">
    <location>
        <begin position="520"/>
        <end position="540"/>
    </location>
</feature>
<protein>
    <submittedName>
        <fullName evidence="9">MFS general substrate transporter</fullName>
    </submittedName>
</protein>
<feature type="transmembrane region" description="Helical" evidence="7">
    <location>
        <begin position="349"/>
        <end position="368"/>
    </location>
</feature>
<name>A0A6G1H605_9PEZI</name>
<feature type="compositionally biased region" description="Basic and acidic residues" evidence="6">
    <location>
        <begin position="52"/>
        <end position="70"/>
    </location>
</feature>
<dbReference type="GO" id="GO:0022857">
    <property type="term" value="F:transmembrane transporter activity"/>
    <property type="evidence" value="ECO:0007669"/>
    <property type="project" value="InterPro"/>
</dbReference>
<dbReference type="PANTHER" id="PTHR23502">
    <property type="entry name" value="MAJOR FACILITATOR SUPERFAMILY"/>
    <property type="match status" value="1"/>
</dbReference>
<feature type="transmembrane region" description="Helical" evidence="7">
    <location>
        <begin position="186"/>
        <end position="205"/>
    </location>
</feature>
<dbReference type="InterPro" id="IPR020846">
    <property type="entry name" value="MFS_dom"/>
</dbReference>
<dbReference type="GO" id="GO:0016020">
    <property type="term" value="C:membrane"/>
    <property type="evidence" value="ECO:0007669"/>
    <property type="project" value="UniProtKB-SubCell"/>
</dbReference>
<feature type="domain" description="Major facilitator superfamily (MFS) profile" evidence="8">
    <location>
        <begin position="119"/>
        <end position="546"/>
    </location>
</feature>
<feature type="transmembrane region" description="Helical" evidence="7">
    <location>
        <begin position="154"/>
        <end position="174"/>
    </location>
</feature>
<accession>A0A6G1H605</accession>
<comment type="subcellular location">
    <subcellularLocation>
        <location evidence="1">Membrane</location>
        <topology evidence="1">Multi-pass membrane protein</topology>
    </subcellularLocation>
</comment>
<dbReference type="FunFam" id="1.20.1250.20:FF:000011">
    <property type="entry name" value="MFS multidrug transporter, putative"/>
    <property type="match status" value="1"/>
</dbReference>
<keyword evidence="4 7" id="KW-1133">Transmembrane helix</keyword>
<dbReference type="InterPro" id="IPR036259">
    <property type="entry name" value="MFS_trans_sf"/>
</dbReference>
<feature type="transmembrane region" description="Helical" evidence="7">
    <location>
        <begin position="271"/>
        <end position="293"/>
    </location>
</feature>
<dbReference type="PANTHER" id="PTHR23502:SF68">
    <property type="entry name" value="MULTIDRUG TRANSPORTER, PUTATIVE (AFU_ORTHOLOGUE AFUA_3G01120)-RELATED"/>
    <property type="match status" value="1"/>
</dbReference>
<dbReference type="Pfam" id="PF07690">
    <property type="entry name" value="MFS_1"/>
    <property type="match status" value="1"/>
</dbReference>
<evidence type="ECO:0000259" key="8">
    <source>
        <dbReference type="PROSITE" id="PS50850"/>
    </source>
</evidence>
<evidence type="ECO:0000256" key="1">
    <source>
        <dbReference type="ARBA" id="ARBA00004141"/>
    </source>
</evidence>
<evidence type="ECO:0000256" key="7">
    <source>
        <dbReference type="SAM" id="Phobius"/>
    </source>
</evidence>
<reference evidence="9" key="1">
    <citation type="journal article" date="2020" name="Stud. Mycol.">
        <title>101 Dothideomycetes genomes: a test case for predicting lifestyles and emergence of pathogens.</title>
        <authorList>
            <person name="Haridas S."/>
            <person name="Albert R."/>
            <person name="Binder M."/>
            <person name="Bloem J."/>
            <person name="Labutti K."/>
            <person name="Salamov A."/>
            <person name="Andreopoulos B."/>
            <person name="Baker S."/>
            <person name="Barry K."/>
            <person name="Bills G."/>
            <person name="Bluhm B."/>
            <person name="Cannon C."/>
            <person name="Castanera R."/>
            <person name="Culley D."/>
            <person name="Daum C."/>
            <person name="Ezra D."/>
            <person name="Gonzalez J."/>
            <person name="Henrissat B."/>
            <person name="Kuo A."/>
            <person name="Liang C."/>
            <person name="Lipzen A."/>
            <person name="Lutzoni F."/>
            <person name="Magnuson J."/>
            <person name="Mondo S."/>
            <person name="Nolan M."/>
            <person name="Ohm R."/>
            <person name="Pangilinan J."/>
            <person name="Park H.-J."/>
            <person name="Ramirez L."/>
            <person name="Alfaro M."/>
            <person name="Sun H."/>
            <person name="Tritt A."/>
            <person name="Yoshinaga Y."/>
            <person name="Zwiers L.-H."/>
            <person name="Turgeon B."/>
            <person name="Goodwin S."/>
            <person name="Spatafora J."/>
            <person name="Crous P."/>
            <person name="Grigoriev I."/>
        </authorList>
    </citation>
    <scope>NUCLEOTIDE SEQUENCE</scope>
    <source>
        <strain evidence="9">CBS 113979</strain>
    </source>
</reference>
<feature type="transmembrane region" description="Helical" evidence="7">
    <location>
        <begin position="427"/>
        <end position="446"/>
    </location>
</feature>
<feature type="compositionally biased region" description="Polar residues" evidence="6">
    <location>
        <begin position="32"/>
        <end position="51"/>
    </location>
</feature>
<organism evidence="9 10">
    <name type="scientific">Aulographum hederae CBS 113979</name>
    <dbReference type="NCBI Taxonomy" id="1176131"/>
    <lineage>
        <taxon>Eukaryota</taxon>
        <taxon>Fungi</taxon>
        <taxon>Dikarya</taxon>
        <taxon>Ascomycota</taxon>
        <taxon>Pezizomycotina</taxon>
        <taxon>Dothideomycetes</taxon>
        <taxon>Pleosporomycetidae</taxon>
        <taxon>Aulographales</taxon>
        <taxon>Aulographaceae</taxon>
    </lineage>
</organism>
<dbReference type="CDD" id="cd17323">
    <property type="entry name" value="MFS_Tpo1_MDR_like"/>
    <property type="match status" value="1"/>
</dbReference>
<keyword evidence="3 7" id="KW-0812">Transmembrane</keyword>
<gene>
    <name evidence="9" type="ORF">K402DRAFT_391872</name>
</gene>
<evidence type="ECO:0000256" key="6">
    <source>
        <dbReference type="SAM" id="MobiDB-lite"/>
    </source>
</evidence>
<evidence type="ECO:0000256" key="3">
    <source>
        <dbReference type="ARBA" id="ARBA00022692"/>
    </source>
</evidence>
<proteinExistence type="inferred from homology"/>
<evidence type="ECO:0000256" key="4">
    <source>
        <dbReference type="ARBA" id="ARBA00022989"/>
    </source>
</evidence>
<dbReference type="EMBL" id="ML977148">
    <property type="protein sequence ID" value="KAF1988651.1"/>
    <property type="molecule type" value="Genomic_DNA"/>
</dbReference>
<dbReference type="Gene3D" id="1.20.1250.20">
    <property type="entry name" value="MFS general substrate transporter like domains"/>
    <property type="match status" value="1"/>
</dbReference>
<dbReference type="SUPFAM" id="SSF103473">
    <property type="entry name" value="MFS general substrate transporter"/>
    <property type="match status" value="1"/>
</dbReference>
<feature type="transmembrane region" description="Helical" evidence="7">
    <location>
        <begin position="452"/>
        <end position="473"/>
    </location>
</feature>
<evidence type="ECO:0000313" key="10">
    <source>
        <dbReference type="Proteomes" id="UP000800041"/>
    </source>
</evidence>
<dbReference type="AlphaFoldDB" id="A0A6G1H605"/>
<evidence type="ECO:0000313" key="9">
    <source>
        <dbReference type="EMBL" id="KAF1988651.1"/>
    </source>
</evidence>
<dbReference type="PROSITE" id="PS50850">
    <property type="entry name" value="MFS"/>
    <property type="match status" value="1"/>
</dbReference>
<evidence type="ECO:0000256" key="5">
    <source>
        <dbReference type="ARBA" id="ARBA00023136"/>
    </source>
</evidence>
<sequence>MLEPDKAANAPSQNKIIDLAAAEGHDADIPTNLGTATPTETTVPPSRTSSNADEREFREKDLVDIEKGRDYGSTPGTEDKEHNVTEKDISHETDPNIVDFTPGDPENPLNWSAARKWWSVALVSLITLLTPLGSSMFAPGVPQLMEDYGSTNNLLAGFVVSVYVLGFAFGPLVIAPLSEMYGRLPLYHTCNVLFVIWNLACGFAPNLSSLIVFRFFAGTFGSAPLALGGGTIADMITQEHRGTAMALWMSGPTAGPVIGPIAGGFISQTIGWRWCFYSLSIAAALTTAGSMAVMRESYGVAILNKRVARLRKETGNPNLRSKLDKGLTSKQLFLYSIVRPAKMLTRSPIVLLLSIYVAIVYTYLYILFTTFTVVFRDNYGFTTGTAGLAYLGIGVGAILGQIVYTLWGNHHARTRMAKGTFKPEDRLPLMFPGAIAMPVGLFWYGWSVQAHVHWICPIIGTTFVGFGLLMIFMAPNTYLVDVFTLHAASAMAANTVLRSVVAAIVPLAGEKMFATLGLGWGASLLGFVAIACIPIPIFFIKYGERIRTKYPVKL</sequence>
<keyword evidence="10" id="KW-1185">Reference proteome</keyword>
<dbReference type="InterPro" id="IPR011701">
    <property type="entry name" value="MFS"/>
</dbReference>
<feature type="transmembrane region" description="Helical" evidence="7">
    <location>
        <begin position="388"/>
        <end position="407"/>
    </location>
</feature>
<feature type="transmembrane region" description="Helical" evidence="7">
    <location>
        <begin position="211"/>
        <end position="233"/>
    </location>
</feature>
<dbReference type="Proteomes" id="UP000800041">
    <property type="component" value="Unassembled WGS sequence"/>
</dbReference>
<comment type="similarity">
    <text evidence="2">Belongs to the major facilitator superfamily.</text>
</comment>
<feature type="transmembrane region" description="Helical" evidence="7">
    <location>
        <begin position="485"/>
        <end position="508"/>
    </location>
</feature>
<dbReference type="OrthoDB" id="5296287at2759"/>
<feature type="transmembrane region" description="Helical" evidence="7">
    <location>
        <begin position="245"/>
        <end position="265"/>
    </location>
</feature>
<evidence type="ECO:0000256" key="2">
    <source>
        <dbReference type="ARBA" id="ARBA00008335"/>
    </source>
</evidence>
<feature type="transmembrane region" description="Helical" evidence="7">
    <location>
        <begin position="117"/>
        <end position="134"/>
    </location>
</feature>
<feature type="compositionally biased region" description="Basic and acidic residues" evidence="6">
    <location>
        <begin position="77"/>
        <end position="87"/>
    </location>
</feature>
<keyword evidence="5 7" id="KW-0472">Membrane</keyword>
<feature type="region of interest" description="Disordered" evidence="6">
    <location>
        <begin position="1"/>
        <end position="87"/>
    </location>
</feature>